<reference evidence="1 2" key="1">
    <citation type="submission" date="2017-02" db="EMBL/GenBank/DDBJ databases">
        <title>Chromobacterium haemolyticum H5244.</title>
        <authorList>
            <person name="Gulvik C.A."/>
        </authorList>
    </citation>
    <scope>NUCLEOTIDE SEQUENCE [LARGE SCALE GENOMIC DNA]</scope>
    <source>
        <strain evidence="1 2">H5244</strain>
    </source>
</reference>
<organism evidence="1 2">
    <name type="scientific">Chromobacterium haemolyticum</name>
    <dbReference type="NCBI Taxonomy" id="394935"/>
    <lineage>
        <taxon>Bacteria</taxon>
        <taxon>Pseudomonadati</taxon>
        <taxon>Pseudomonadota</taxon>
        <taxon>Betaproteobacteria</taxon>
        <taxon>Neisseriales</taxon>
        <taxon>Chromobacteriaceae</taxon>
        <taxon>Chromobacterium</taxon>
    </lineage>
</organism>
<comment type="caution">
    <text evidence="1">The sequence shown here is derived from an EMBL/GenBank/DDBJ whole genome shotgun (WGS) entry which is preliminary data.</text>
</comment>
<dbReference type="Proteomes" id="UP000192721">
    <property type="component" value="Unassembled WGS sequence"/>
</dbReference>
<sequence length="74" mass="8612">MKLVHAKVRFEAIPFRPYQILLMPSGKYAWFIHHNRDARTVKIRYFGDFYKTEFSVGAFQTMISQNLISTGVAA</sequence>
<dbReference type="RefSeq" id="WP_019104412.1">
    <property type="nucleotide sequence ID" value="NZ_AP019312.1"/>
</dbReference>
<gene>
    <name evidence="1" type="ORF">B0T45_05925</name>
</gene>
<dbReference type="AlphaFoldDB" id="A0A1W0D5K7"/>
<dbReference type="EMBL" id="MUKV01000005">
    <property type="protein sequence ID" value="OQS42325.1"/>
    <property type="molecule type" value="Genomic_DNA"/>
</dbReference>
<evidence type="ECO:0000313" key="1">
    <source>
        <dbReference type="EMBL" id="OQS42325.1"/>
    </source>
</evidence>
<name>A0A1W0D5K7_9NEIS</name>
<evidence type="ECO:0000313" key="2">
    <source>
        <dbReference type="Proteomes" id="UP000192721"/>
    </source>
</evidence>
<dbReference type="GeneID" id="58558692"/>
<proteinExistence type="predicted"/>
<protein>
    <submittedName>
        <fullName evidence="1">Uncharacterized protein</fullName>
    </submittedName>
</protein>
<accession>A0A1W0D5K7</accession>